<keyword evidence="3" id="KW-0560">Oxidoreductase</keyword>
<reference evidence="3 4" key="1">
    <citation type="submission" date="2021-12" db="EMBL/GenBank/DDBJ databases">
        <title>Discovery of the Pendulisporaceae a myxobacterial family with distinct sporulation behavior and unique specialized metabolism.</title>
        <authorList>
            <person name="Garcia R."/>
            <person name="Popoff A."/>
            <person name="Bader C.D."/>
            <person name="Loehr J."/>
            <person name="Walesch S."/>
            <person name="Walt C."/>
            <person name="Boldt J."/>
            <person name="Bunk B."/>
            <person name="Haeckl F.J.F.P.J."/>
            <person name="Gunesch A.P."/>
            <person name="Birkelbach J."/>
            <person name="Nuebel U."/>
            <person name="Pietschmann T."/>
            <person name="Bach T."/>
            <person name="Mueller R."/>
        </authorList>
    </citation>
    <scope>NUCLEOTIDE SEQUENCE [LARGE SCALE GENOMIC DNA]</scope>
    <source>
        <strain evidence="3 4">MSr11954</strain>
    </source>
</reference>
<dbReference type="EC" id="1.14.19.-" evidence="3"/>
<evidence type="ECO:0000256" key="1">
    <source>
        <dbReference type="SAM" id="Phobius"/>
    </source>
</evidence>
<dbReference type="Pfam" id="PF00487">
    <property type="entry name" value="FA_desaturase"/>
    <property type="match status" value="1"/>
</dbReference>
<name>A0ABZ2M7N6_9BACT</name>
<feature type="transmembrane region" description="Helical" evidence="1">
    <location>
        <begin position="57"/>
        <end position="86"/>
    </location>
</feature>
<keyword evidence="1" id="KW-1133">Transmembrane helix</keyword>
<gene>
    <name evidence="3" type="ORF">LZC94_14845</name>
</gene>
<dbReference type="InterPro" id="IPR005804">
    <property type="entry name" value="FA_desaturase_dom"/>
</dbReference>
<evidence type="ECO:0000313" key="3">
    <source>
        <dbReference type="EMBL" id="WXB18505.1"/>
    </source>
</evidence>
<keyword evidence="1" id="KW-0472">Membrane</keyword>
<evidence type="ECO:0000259" key="2">
    <source>
        <dbReference type="Pfam" id="PF00487"/>
    </source>
</evidence>
<feature type="domain" description="Fatty acid desaturase" evidence="2">
    <location>
        <begin position="75"/>
        <end position="321"/>
    </location>
</feature>
<dbReference type="EMBL" id="CP089984">
    <property type="protein sequence ID" value="WXB18505.1"/>
    <property type="molecule type" value="Genomic_DNA"/>
</dbReference>
<dbReference type="Proteomes" id="UP001370348">
    <property type="component" value="Chromosome"/>
</dbReference>
<evidence type="ECO:0000313" key="4">
    <source>
        <dbReference type="Proteomes" id="UP001370348"/>
    </source>
</evidence>
<dbReference type="RefSeq" id="WP_394828136.1">
    <property type="nucleotide sequence ID" value="NZ_CP089984.1"/>
</dbReference>
<sequence length="335" mass="38299">MTTNPLAFHTLPRTRAPGGELEGDLEIQLASAKGEDIRRKLPPELFERRPLRFVSKFFFAMGLIAAATAAIVVCSSWAIVGVAMLVNGFMFAHLIELQHECLHNHIFRAPAMNRLFGVACGAFMSISHSHSRYDHVRHHAWLGTPKNREHFNYRYANLHSLSGFVRAIFDLGRYRRIAHILWSTLLGRPVPGIDKPAVNRKVQHEYALYFVLWLASLAAAARWPALRLPFALAWWIPTLFIAEGVHFLIELPEHFGLDAMSEPDVLANTRTMETSRLVSWFVNGNDLHTAHHYHHGVPMWNVRKLHELVKPRIVTVERSYVSFYRDVIAGRVRQP</sequence>
<organism evidence="3 4">
    <name type="scientific">Pendulispora albinea</name>
    <dbReference type="NCBI Taxonomy" id="2741071"/>
    <lineage>
        <taxon>Bacteria</taxon>
        <taxon>Pseudomonadati</taxon>
        <taxon>Myxococcota</taxon>
        <taxon>Myxococcia</taxon>
        <taxon>Myxococcales</taxon>
        <taxon>Sorangiineae</taxon>
        <taxon>Pendulisporaceae</taxon>
        <taxon>Pendulispora</taxon>
    </lineage>
</organism>
<accession>A0ABZ2M7N6</accession>
<protein>
    <submittedName>
        <fullName evidence="3">Fatty acid desaturase</fullName>
        <ecNumber evidence="3">1.14.19.-</ecNumber>
    </submittedName>
</protein>
<keyword evidence="4" id="KW-1185">Reference proteome</keyword>
<keyword evidence="1" id="KW-0812">Transmembrane</keyword>
<proteinExistence type="predicted"/>
<dbReference type="GO" id="GO:0016491">
    <property type="term" value="F:oxidoreductase activity"/>
    <property type="evidence" value="ECO:0007669"/>
    <property type="project" value="UniProtKB-KW"/>
</dbReference>